<evidence type="ECO:0000313" key="1">
    <source>
        <dbReference type="EMBL" id="QTH71666.1"/>
    </source>
</evidence>
<dbReference type="Gene3D" id="3.40.50.300">
    <property type="entry name" value="P-loop containing nucleotide triphosphate hydrolases"/>
    <property type="match status" value="1"/>
</dbReference>
<dbReference type="SUPFAM" id="SSF52540">
    <property type="entry name" value="P-loop containing nucleoside triphosphate hydrolases"/>
    <property type="match status" value="1"/>
</dbReference>
<name>A0A975HL31_9GAMM</name>
<evidence type="ECO:0000313" key="2">
    <source>
        <dbReference type="Proteomes" id="UP000664904"/>
    </source>
</evidence>
<organism evidence="1 2">
    <name type="scientific">Pseudoalteromonas xiamenensis</name>
    <dbReference type="NCBI Taxonomy" id="882626"/>
    <lineage>
        <taxon>Bacteria</taxon>
        <taxon>Pseudomonadati</taxon>
        <taxon>Pseudomonadota</taxon>
        <taxon>Gammaproteobacteria</taxon>
        <taxon>Alteromonadales</taxon>
        <taxon>Pseudoalteromonadaceae</taxon>
        <taxon>Pseudoalteromonas</taxon>
    </lineage>
</organism>
<dbReference type="InterPro" id="IPR040632">
    <property type="entry name" value="Sulfotransfer_4"/>
</dbReference>
<reference evidence="1" key="1">
    <citation type="submission" date="2021-03" db="EMBL/GenBank/DDBJ databases">
        <title>Complete Genome of Pseudoalteromonas xiamenensis STKMTI.2, a new potential marine bacterium producing anti-Vibrio compounds.</title>
        <authorList>
            <person name="Handayani D.P."/>
            <person name="Isnansetyo A."/>
            <person name="Istiqomah I."/>
            <person name="Jumina J."/>
        </authorList>
    </citation>
    <scope>NUCLEOTIDE SEQUENCE</scope>
    <source>
        <strain evidence="1">STKMTI.2</strain>
    </source>
</reference>
<protein>
    <submittedName>
        <fullName evidence="1">Sulfotransferase family protein</fullName>
    </submittedName>
</protein>
<dbReference type="PANTHER" id="PTHR36978:SF4">
    <property type="entry name" value="P-LOOP CONTAINING NUCLEOSIDE TRIPHOSPHATE HYDROLASE PROTEIN"/>
    <property type="match status" value="1"/>
</dbReference>
<dbReference type="InterPro" id="IPR027417">
    <property type="entry name" value="P-loop_NTPase"/>
</dbReference>
<dbReference type="Pfam" id="PF17784">
    <property type="entry name" value="Sulfotransfer_4"/>
    <property type="match status" value="1"/>
</dbReference>
<dbReference type="AlphaFoldDB" id="A0A975HL31"/>
<dbReference type="PANTHER" id="PTHR36978">
    <property type="entry name" value="P-LOOP CONTAINING NUCLEOTIDE TRIPHOSPHATE HYDROLASE"/>
    <property type="match status" value="1"/>
</dbReference>
<sequence>MNSKKTLIVGLPRTGTTSLCALTLQLGYKTAHTAYTQKTFLEAEVIADTPIFCDYGKLATYFENTQLILLQREQTEWAISVSTLLKRMAKNLLSQQGGFNDTIKRAYFEIFPELTFELISDLNYLVECYEKHQREVFKFANLNNLPLLTLNVQTDGINRLTEFLPNKTSQHINAFPHLNQNGKVTAWKDVNHPLKIESTNLGKAEKDSLLYQFFSEVKDV</sequence>
<accession>A0A975HL31</accession>
<dbReference type="RefSeq" id="WP_208843292.1">
    <property type="nucleotide sequence ID" value="NZ_CP072133.1"/>
</dbReference>
<gene>
    <name evidence="1" type="ORF">J5O05_01445</name>
</gene>
<dbReference type="EMBL" id="CP072133">
    <property type="protein sequence ID" value="QTH71666.1"/>
    <property type="molecule type" value="Genomic_DNA"/>
</dbReference>
<dbReference type="Proteomes" id="UP000664904">
    <property type="component" value="Chromosome"/>
</dbReference>
<keyword evidence="2" id="KW-1185">Reference proteome</keyword>
<proteinExistence type="predicted"/>
<dbReference type="KEGG" id="pxi:J5O05_01445"/>